<feature type="compositionally biased region" description="Basic residues" evidence="1">
    <location>
        <begin position="75"/>
        <end position="86"/>
    </location>
</feature>
<feature type="region of interest" description="Disordered" evidence="1">
    <location>
        <begin position="54"/>
        <end position="96"/>
    </location>
</feature>
<gene>
    <name evidence="2" type="ORF">MAPG_04209</name>
</gene>
<keyword evidence="4" id="KW-1185">Reference proteome</keyword>
<proteinExistence type="predicted"/>
<feature type="compositionally biased region" description="Basic and acidic residues" evidence="1">
    <location>
        <begin position="255"/>
        <end position="272"/>
    </location>
</feature>
<feature type="region of interest" description="Disordered" evidence="1">
    <location>
        <begin position="226"/>
        <end position="278"/>
    </location>
</feature>
<dbReference type="OrthoDB" id="10605167at2759"/>
<reference evidence="2" key="3">
    <citation type="submission" date="2011-03" db="EMBL/GenBank/DDBJ databases">
        <title>Annotation of Magnaporthe poae ATCC 64411.</title>
        <authorList>
            <person name="Ma L.-J."/>
            <person name="Dead R."/>
            <person name="Young S.K."/>
            <person name="Zeng Q."/>
            <person name="Gargeya S."/>
            <person name="Fitzgerald M."/>
            <person name="Haas B."/>
            <person name="Abouelleil A."/>
            <person name="Alvarado L."/>
            <person name="Arachchi H.M."/>
            <person name="Berlin A."/>
            <person name="Brown A."/>
            <person name="Chapman S.B."/>
            <person name="Chen Z."/>
            <person name="Dunbar C."/>
            <person name="Freedman E."/>
            <person name="Gearin G."/>
            <person name="Gellesch M."/>
            <person name="Goldberg J."/>
            <person name="Griggs A."/>
            <person name="Gujja S."/>
            <person name="Heiman D."/>
            <person name="Howarth C."/>
            <person name="Larson L."/>
            <person name="Lui A."/>
            <person name="MacDonald P.J.P."/>
            <person name="Mehta T."/>
            <person name="Montmayeur A."/>
            <person name="Murphy C."/>
            <person name="Neiman D."/>
            <person name="Pearson M."/>
            <person name="Priest M."/>
            <person name="Roberts A."/>
            <person name="Saif S."/>
            <person name="Shea T."/>
            <person name="Shenoy N."/>
            <person name="Sisk P."/>
            <person name="Stolte C."/>
            <person name="Sykes S."/>
            <person name="Yandava C."/>
            <person name="Wortman J."/>
            <person name="Nusbaum C."/>
            <person name="Birren B."/>
        </authorList>
    </citation>
    <scope>NUCLEOTIDE SEQUENCE</scope>
    <source>
        <strain evidence="2">ATCC 64411</strain>
    </source>
</reference>
<dbReference type="VEuPathDB" id="FungiDB:MAPG_04209"/>
<reference evidence="4" key="2">
    <citation type="submission" date="2010-05" db="EMBL/GenBank/DDBJ databases">
        <title>The genome sequence of Magnaporthe poae strain ATCC 64411.</title>
        <authorList>
            <person name="Ma L.-J."/>
            <person name="Dead R."/>
            <person name="Young S."/>
            <person name="Zeng Q."/>
            <person name="Koehrsen M."/>
            <person name="Alvarado L."/>
            <person name="Berlin A."/>
            <person name="Chapman S.B."/>
            <person name="Chen Z."/>
            <person name="Freedman E."/>
            <person name="Gellesch M."/>
            <person name="Goldberg J."/>
            <person name="Griggs A."/>
            <person name="Gujja S."/>
            <person name="Heilman E.R."/>
            <person name="Heiman D."/>
            <person name="Hepburn T."/>
            <person name="Howarth C."/>
            <person name="Jen D."/>
            <person name="Larson L."/>
            <person name="Mehta T."/>
            <person name="Neiman D."/>
            <person name="Pearson M."/>
            <person name="Roberts A."/>
            <person name="Saif S."/>
            <person name="Shea T."/>
            <person name="Shenoy N."/>
            <person name="Sisk P."/>
            <person name="Stolte C."/>
            <person name="Sykes S."/>
            <person name="Walk T."/>
            <person name="White J."/>
            <person name="Yandava C."/>
            <person name="Haas B."/>
            <person name="Nusbaum C."/>
            <person name="Birren B."/>
        </authorList>
    </citation>
    <scope>NUCLEOTIDE SEQUENCE [LARGE SCALE GENOMIC DNA]</scope>
    <source>
        <strain evidence="4">ATCC 64411 / 73-15</strain>
    </source>
</reference>
<protein>
    <submittedName>
        <fullName evidence="2 3">Uncharacterized protein</fullName>
    </submittedName>
</protein>
<dbReference type="EMBL" id="GL876968">
    <property type="protein sequence ID" value="KLU85179.1"/>
    <property type="molecule type" value="Genomic_DNA"/>
</dbReference>
<reference evidence="3" key="5">
    <citation type="submission" date="2015-06" db="UniProtKB">
        <authorList>
            <consortium name="EnsemblFungi"/>
        </authorList>
    </citation>
    <scope>IDENTIFICATION</scope>
    <source>
        <strain evidence="3">ATCC 64411</strain>
    </source>
</reference>
<feature type="compositionally biased region" description="Basic and acidic residues" evidence="1">
    <location>
        <begin position="61"/>
        <end position="74"/>
    </location>
</feature>
<reference evidence="2" key="1">
    <citation type="submission" date="2010-05" db="EMBL/GenBank/DDBJ databases">
        <title>The Genome Sequence of Magnaporthe poae strain ATCC 64411.</title>
        <authorList>
            <consortium name="The Broad Institute Genome Sequencing Platform"/>
            <consortium name="Broad Institute Genome Sequencing Center for Infectious Disease"/>
            <person name="Ma L.-J."/>
            <person name="Dead R."/>
            <person name="Young S."/>
            <person name="Zeng Q."/>
            <person name="Koehrsen M."/>
            <person name="Alvarado L."/>
            <person name="Berlin A."/>
            <person name="Chapman S.B."/>
            <person name="Chen Z."/>
            <person name="Freedman E."/>
            <person name="Gellesch M."/>
            <person name="Goldberg J."/>
            <person name="Griggs A."/>
            <person name="Gujja S."/>
            <person name="Heilman E.R."/>
            <person name="Heiman D."/>
            <person name="Hepburn T."/>
            <person name="Howarth C."/>
            <person name="Jen D."/>
            <person name="Larson L."/>
            <person name="Mehta T."/>
            <person name="Neiman D."/>
            <person name="Pearson M."/>
            <person name="Roberts A."/>
            <person name="Saif S."/>
            <person name="Shea T."/>
            <person name="Shenoy N."/>
            <person name="Sisk P."/>
            <person name="Stolte C."/>
            <person name="Sykes S."/>
            <person name="Walk T."/>
            <person name="White J."/>
            <person name="Yandava C."/>
            <person name="Haas B."/>
            <person name="Nusbaum C."/>
            <person name="Birren B."/>
        </authorList>
    </citation>
    <scope>NUCLEOTIDE SEQUENCE</scope>
    <source>
        <strain evidence="2">ATCC 64411</strain>
    </source>
</reference>
<evidence type="ECO:0000313" key="3">
    <source>
        <dbReference type="EnsemblFungi" id="MAPG_04209T0"/>
    </source>
</evidence>
<dbReference type="EnsemblFungi" id="MAPG_04209T0">
    <property type="protein sequence ID" value="MAPG_04209T0"/>
    <property type="gene ID" value="MAPG_04209"/>
</dbReference>
<evidence type="ECO:0000256" key="1">
    <source>
        <dbReference type="SAM" id="MobiDB-lite"/>
    </source>
</evidence>
<reference evidence="3" key="4">
    <citation type="journal article" date="2015" name="G3 (Bethesda)">
        <title>Genome sequences of three phytopathogenic species of the Magnaporthaceae family of fungi.</title>
        <authorList>
            <person name="Okagaki L.H."/>
            <person name="Nunes C.C."/>
            <person name="Sailsbery J."/>
            <person name="Clay B."/>
            <person name="Brown D."/>
            <person name="John T."/>
            <person name="Oh Y."/>
            <person name="Young N."/>
            <person name="Fitzgerald M."/>
            <person name="Haas B.J."/>
            <person name="Zeng Q."/>
            <person name="Young S."/>
            <person name="Adiconis X."/>
            <person name="Fan L."/>
            <person name="Levin J.Z."/>
            <person name="Mitchell T.K."/>
            <person name="Okubara P.A."/>
            <person name="Farman M.L."/>
            <person name="Kohn L.M."/>
            <person name="Birren B."/>
            <person name="Ma L.-J."/>
            <person name="Dean R.A."/>
        </authorList>
    </citation>
    <scope>NUCLEOTIDE SEQUENCE</scope>
    <source>
        <strain evidence="3">ATCC 64411 / 73-15</strain>
    </source>
</reference>
<evidence type="ECO:0000313" key="2">
    <source>
        <dbReference type="EMBL" id="KLU85179.1"/>
    </source>
</evidence>
<name>A0A0C4DW38_MAGP6</name>
<organism evidence="3 4">
    <name type="scientific">Magnaporthiopsis poae (strain ATCC 64411 / 73-15)</name>
    <name type="common">Kentucky bluegrass fungus</name>
    <name type="synonym">Magnaporthe poae</name>
    <dbReference type="NCBI Taxonomy" id="644358"/>
    <lineage>
        <taxon>Eukaryota</taxon>
        <taxon>Fungi</taxon>
        <taxon>Dikarya</taxon>
        <taxon>Ascomycota</taxon>
        <taxon>Pezizomycotina</taxon>
        <taxon>Sordariomycetes</taxon>
        <taxon>Sordariomycetidae</taxon>
        <taxon>Magnaporthales</taxon>
        <taxon>Magnaporthaceae</taxon>
        <taxon>Magnaporthiopsis</taxon>
    </lineage>
</organism>
<accession>A0A0C4DW38</accession>
<evidence type="ECO:0000313" key="4">
    <source>
        <dbReference type="Proteomes" id="UP000011715"/>
    </source>
</evidence>
<sequence>MTGKGTKNKSLKHSCDICGKTGSQQSCLRKGHLKICKDHPETPHSAYQQCVKCTTERRRKTAEEREVRRSQEGKKRNKAKGGKKAGKKAENWRKRPNNGWNFLGPLHLSPVSSRAWLPCATANGCFYPLAPAAGKLRFFDLHRLPTERPFEFVINTISRYPSAARGHRTDEPRMALNLPSDVCGKMGDLHGCIKKDHMARCEKHPDAVHSTYQQCVKCTAERKRAEREERESALAAKVAVGPETGRPKKGKKKKKEENKQENKQAGEPDGPKNKKGKR</sequence>
<dbReference type="Proteomes" id="UP000011715">
    <property type="component" value="Unassembled WGS sequence"/>
</dbReference>
<dbReference type="EMBL" id="ADBL01000997">
    <property type="status" value="NOT_ANNOTATED_CDS"/>
    <property type="molecule type" value="Genomic_DNA"/>
</dbReference>
<dbReference type="eggNOG" id="ENOG502RMRA">
    <property type="taxonomic scope" value="Eukaryota"/>
</dbReference>
<dbReference type="AlphaFoldDB" id="A0A0C4DW38"/>